<dbReference type="Proteomes" id="UP000177230">
    <property type="component" value="Unassembled WGS sequence"/>
</dbReference>
<dbReference type="SUPFAM" id="SSF51161">
    <property type="entry name" value="Trimeric LpxA-like enzymes"/>
    <property type="match status" value="1"/>
</dbReference>
<dbReference type="AlphaFoldDB" id="A0A1F5R171"/>
<dbReference type="InterPro" id="IPR018357">
    <property type="entry name" value="Hexapep_transf_CS"/>
</dbReference>
<dbReference type="PANTHER" id="PTHR23416">
    <property type="entry name" value="SIALIC ACID SYNTHASE-RELATED"/>
    <property type="match status" value="1"/>
</dbReference>
<evidence type="ECO:0008006" key="6">
    <source>
        <dbReference type="Google" id="ProtNLM"/>
    </source>
</evidence>
<dbReference type="Pfam" id="PF14602">
    <property type="entry name" value="Hexapep_2"/>
    <property type="match status" value="1"/>
</dbReference>
<dbReference type="InterPro" id="IPR051159">
    <property type="entry name" value="Hexapeptide_acetyltransf"/>
</dbReference>
<name>A0A1F5R171_9BACT</name>
<evidence type="ECO:0000256" key="2">
    <source>
        <dbReference type="ARBA" id="ARBA00022679"/>
    </source>
</evidence>
<reference evidence="4 5" key="1">
    <citation type="journal article" date="2016" name="Nat. Commun.">
        <title>Thousands of microbial genomes shed light on interconnected biogeochemical processes in an aquifer system.</title>
        <authorList>
            <person name="Anantharaman K."/>
            <person name="Brown C.T."/>
            <person name="Hug L.A."/>
            <person name="Sharon I."/>
            <person name="Castelle C.J."/>
            <person name="Probst A.J."/>
            <person name="Thomas B.C."/>
            <person name="Singh A."/>
            <person name="Wilkins M.J."/>
            <person name="Karaoz U."/>
            <person name="Brodie E.L."/>
            <person name="Williams K.H."/>
            <person name="Hubbard S.S."/>
            <person name="Banfield J.F."/>
        </authorList>
    </citation>
    <scope>NUCLEOTIDE SEQUENCE [LARGE SCALE GENOMIC DNA]</scope>
</reference>
<organism evidence="4 5">
    <name type="scientific">Candidatus Edwardsbacteria bacterium GWF2_54_11</name>
    <dbReference type="NCBI Taxonomy" id="1817851"/>
    <lineage>
        <taxon>Bacteria</taxon>
        <taxon>Candidatus Edwardsiibacteriota</taxon>
    </lineage>
</organism>
<protein>
    <recommendedName>
        <fullName evidence="6">Acyltransferase</fullName>
    </recommendedName>
</protein>
<dbReference type="InterPro" id="IPR011004">
    <property type="entry name" value="Trimer_LpxA-like_sf"/>
</dbReference>
<comment type="caution">
    <text evidence="4">The sequence shown here is derived from an EMBL/GenBank/DDBJ whole genome shotgun (WGS) entry which is preliminary data.</text>
</comment>
<dbReference type="Gene3D" id="2.160.10.10">
    <property type="entry name" value="Hexapeptide repeat proteins"/>
    <property type="match status" value="1"/>
</dbReference>
<dbReference type="InterPro" id="IPR001451">
    <property type="entry name" value="Hexapep"/>
</dbReference>
<comment type="similarity">
    <text evidence="1">Belongs to the transferase hexapeptide repeat family.</text>
</comment>
<accession>A0A1F5R171</accession>
<sequence length="163" mass="17431">MASDHQKAYVYARYLGVKIGTNARITGNVTFGSEPYLIEIGNNVTITQEVKFNTHDGGVGVLRQKHPGLNVFGKIRIGSNVFIGAAAQIMLGVTVGNNVVIGAGSIVTKDIPDNVVAAGIPARVVKTIDEYEKQSLERGVLISAGSEAERRNAVERAVREKRA</sequence>
<evidence type="ECO:0000313" key="5">
    <source>
        <dbReference type="Proteomes" id="UP000177230"/>
    </source>
</evidence>
<dbReference type="EMBL" id="MFFM01000048">
    <property type="protein sequence ID" value="OGF08159.1"/>
    <property type="molecule type" value="Genomic_DNA"/>
</dbReference>
<evidence type="ECO:0000313" key="4">
    <source>
        <dbReference type="EMBL" id="OGF08159.1"/>
    </source>
</evidence>
<dbReference type="PROSITE" id="PS00101">
    <property type="entry name" value="HEXAPEP_TRANSFERASES"/>
    <property type="match status" value="1"/>
</dbReference>
<evidence type="ECO:0000256" key="3">
    <source>
        <dbReference type="ARBA" id="ARBA00022737"/>
    </source>
</evidence>
<dbReference type="PANTHER" id="PTHR23416:SF23">
    <property type="entry name" value="ACETYLTRANSFERASE C18B11.09C-RELATED"/>
    <property type="match status" value="1"/>
</dbReference>
<gene>
    <name evidence="4" type="ORF">A2024_08130</name>
</gene>
<evidence type="ECO:0000256" key="1">
    <source>
        <dbReference type="ARBA" id="ARBA00007274"/>
    </source>
</evidence>
<dbReference type="CDD" id="cd04647">
    <property type="entry name" value="LbH_MAT_like"/>
    <property type="match status" value="1"/>
</dbReference>
<proteinExistence type="inferred from homology"/>
<keyword evidence="2" id="KW-0808">Transferase</keyword>
<keyword evidence="3" id="KW-0677">Repeat</keyword>
<dbReference type="GO" id="GO:0008374">
    <property type="term" value="F:O-acyltransferase activity"/>
    <property type="evidence" value="ECO:0007669"/>
    <property type="project" value="TreeGrafter"/>
</dbReference>